<dbReference type="FunFam" id="1.10.4160.10:FF:000002">
    <property type="entry name" value="Purine-cytosine permease fcyB"/>
    <property type="match status" value="1"/>
</dbReference>
<feature type="compositionally biased region" description="Basic and acidic residues" evidence="9">
    <location>
        <begin position="1"/>
        <end position="12"/>
    </location>
</feature>
<evidence type="ECO:0000256" key="7">
    <source>
        <dbReference type="ARBA" id="ARBA00023136"/>
    </source>
</evidence>
<dbReference type="AlphaFoldDB" id="A0A317X3V2"/>
<accession>A0A317X3V2</accession>
<dbReference type="GeneID" id="37062281"/>
<evidence type="ECO:0000256" key="4">
    <source>
        <dbReference type="ARBA" id="ARBA00022553"/>
    </source>
</evidence>
<sequence length="514" mass="55782">MADSLRDEEKGIRAPPAVESVSTPSDMEKKPPASVSGGNVFTRINNRIQSLTFNESRGIERVPESERHAASVGNYMQMTLLWFSTNITANNMAVGMYGPLSYDLGFVDSALCAVFGALLGSAGVAYMATFGPQSGNRTMVVARYFMGYYPSKIACLLNIIIMMGYGMIDCLVGGQVLSAVADGSLTIVVGIIIIAIITWVIVIFGMAPFHVYERWAWVPQLIAIFVLVGSAGPKFDTNISSTGDTQTINANRLTFFSLCLSSAVAWAPAGADFFVYFPPTTSKWLTFFMTFLGVGLALSFANLMGVGLASGTLTQESWATAYDTSSGALILAGYDGLGGFGKFMGVLVALGLIANNIPGTYSATLGFQIMGRHLARLPRWFLSCVCVIIYTVCALGGRNHLYDIFENFLALMGYWVCIYLTIAAEEQLIFRRHVGFDWDAWADRSRLPLGIAALAAFLIGWAGAIVCMDQIWYIGPIAKMVGSYGADLGIWVGCSWAMLVYPPFRWLELKKVGR</sequence>
<dbReference type="STRING" id="1448321.A0A317X3V2"/>
<dbReference type="GO" id="GO:0015851">
    <property type="term" value="P:nucleobase transport"/>
    <property type="evidence" value="ECO:0007669"/>
    <property type="project" value="UniProtKB-ARBA"/>
</dbReference>
<dbReference type="GO" id="GO:0005886">
    <property type="term" value="C:plasma membrane"/>
    <property type="evidence" value="ECO:0007669"/>
    <property type="project" value="TreeGrafter"/>
</dbReference>
<evidence type="ECO:0000256" key="5">
    <source>
        <dbReference type="ARBA" id="ARBA00022692"/>
    </source>
</evidence>
<keyword evidence="3 8" id="KW-0813">Transport</keyword>
<feature type="transmembrane region" description="Helical" evidence="10">
    <location>
        <begin position="149"/>
        <end position="168"/>
    </location>
</feature>
<evidence type="ECO:0008006" key="13">
    <source>
        <dbReference type="Google" id="ProtNLM"/>
    </source>
</evidence>
<proteinExistence type="inferred from homology"/>
<evidence type="ECO:0000256" key="6">
    <source>
        <dbReference type="ARBA" id="ARBA00022989"/>
    </source>
</evidence>
<keyword evidence="5 10" id="KW-0812">Transmembrane</keyword>
<feature type="region of interest" description="Disordered" evidence="9">
    <location>
        <begin position="1"/>
        <end position="38"/>
    </location>
</feature>
<evidence type="ECO:0000256" key="3">
    <source>
        <dbReference type="ARBA" id="ARBA00022448"/>
    </source>
</evidence>
<evidence type="ECO:0000313" key="11">
    <source>
        <dbReference type="EMBL" id="PWY92851.1"/>
    </source>
</evidence>
<dbReference type="RefSeq" id="XP_025404590.1">
    <property type="nucleotide sequence ID" value="XM_025540044.1"/>
</dbReference>
<evidence type="ECO:0000256" key="9">
    <source>
        <dbReference type="SAM" id="MobiDB-lite"/>
    </source>
</evidence>
<dbReference type="Pfam" id="PF02133">
    <property type="entry name" value="Transp_cyt_pur"/>
    <property type="match status" value="1"/>
</dbReference>
<dbReference type="Proteomes" id="UP000247233">
    <property type="component" value="Unassembled WGS sequence"/>
</dbReference>
<reference evidence="11 12" key="1">
    <citation type="submission" date="2016-12" db="EMBL/GenBank/DDBJ databases">
        <title>The genomes of Aspergillus section Nigri reveals drivers in fungal speciation.</title>
        <authorList>
            <consortium name="DOE Joint Genome Institute"/>
            <person name="Vesth T.C."/>
            <person name="Nybo J."/>
            <person name="Theobald S."/>
            <person name="Brandl J."/>
            <person name="Frisvad J.C."/>
            <person name="Nielsen K.F."/>
            <person name="Lyhne E.K."/>
            <person name="Kogle M.E."/>
            <person name="Kuo A."/>
            <person name="Riley R."/>
            <person name="Clum A."/>
            <person name="Nolan M."/>
            <person name="Lipzen A."/>
            <person name="Salamov A."/>
            <person name="Henrissat B."/>
            <person name="Wiebenga A."/>
            <person name="De Vries R.P."/>
            <person name="Grigoriev I.V."/>
            <person name="Mortensen U.H."/>
            <person name="Andersen M.R."/>
            <person name="Baker S.E."/>
        </authorList>
    </citation>
    <scope>NUCLEOTIDE SEQUENCE [LARGE SCALE GENOMIC DNA]</scope>
    <source>
        <strain evidence="11 12">CBS 117.55</strain>
    </source>
</reference>
<dbReference type="PIRSF" id="PIRSF002744">
    <property type="entry name" value="Pur-cyt_permease"/>
    <property type="match status" value="1"/>
</dbReference>
<evidence type="ECO:0000256" key="2">
    <source>
        <dbReference type="ARBA" id="ARBA00008974"/>
    </source>
</evidence>
<dbReference type="InterPro" id="IPR001248">
    <property type="entry name" value="Pur-cyt_permease"/>
</dbReference>
<dbReference type="Gene3D" id="1.10.4160.10">
    <property type="entry name" value="Hydantoin permease"/>
    <property type="match status" value="1"/>
</dbReference>
<feature type="transmembrane region" description="Helical" evidence="10">
    <location>
        <begin position="188"/>
        <end position="209"/>
    </location>
</feature>
<comment type="similarity">
    <text evidence="2 8">Belongs to the purine-cytosine permease (2.A.39) family.</text>
</comment>
<dbReference type="VEuPathDB" id="FungiDB:BO70DRAFT_306543"/>
<comment type="caution">
    <text evidence="11">The sequence shown here is derived from an EMBL/GenBank/DDBJ whole genome shotgun (WGS) entry which is preliminary data.</text>
</comment>
<organism evidence="11 12">
    <name type="scientific">Aspergillus heteromorphus CBS 117.55</name>
    <dbReference type="NCBI Taxonomy" id="1448321"/>
    <lineage>
        <taxon>Eukaryota</taxon>
        <taxon>Fungi</taxon>
        <taxon>Dikarya</taxon>
        <taxon>Ascomycota</taxon>
        <taxon>Pezizomycotina</taxon>
        <taxon>Eurotiomycetes</taxon>
        <taxon>Eurotiomycetidae</taxon>
        <taxon>Eurotiales</taxon>
        <taxon>Aspergillaceae</taxon>
        <taxon>Aspergillus</taxon>
        <taxon>Aspergillus subgen. Circumdati</taxon>
    </lineage>
</organism>
<feature type="transmembrane region" description="Helical" evidence="10">
    <location>
        <begin position="409"/>
        <end position="430"/>
    </location>
</feature>
<feature type="transmembrane region" description="Helical" evidence="10">
    <location>
        <begin position="451"/>
        <end position="475"/>
    </location>
</feature>
<keyword evidence="6 10" id="KW-1133">Transmembrane helix</keyword>
<comment type="subcellular location">
    <subcellularLocation>
        <location evidence="1">Membrane</location>
        <topology evidence="1">Multi-pass membrane protein</topology>
    </subcellularLocation>
</comment>
<dbReference type="PANTHER" id="PTHR31806:SF16">
    <property type="entry name" value="PURINE-CYTOSINE TRANSPORTER (EUROFUNG)"/>
    <property type="match status" value="1"/>
</dbReference>
<dbReference type="OrthoDB" id="2116389at2759"/>
<feature type="transmembrane region" description="Helical" evidence="10">
    <location>
        <begin position="216"/>
        <end position="235"/>
    </location>
</feature>
<dbReference type="PANTHER" id="PTHR31806">
    <property type="entry name" value="PURINE-CYTOSINE PERMEASE FCY2-RELATED"/>
    <property type="match status" value="1"/>
</dbReference>
<feature type="transmembrane region" description="Helical" evidence="10">
    <location>
        <begin position="481"/>
        <end position="501"/>
    </location>
</feature>
<keyword evidence="7 8" id="KW-0472">Membrane</keyword>
<feature type="transmembrane region" description="Helical" evidence="10">
    <location>
        <begin position="106"/>
        <end position="128"/>
    </location>
</feature>
<keyword evidence="4" id="KW-0597">Phosphoprotein</keyword>
<dbReference type="InterPro" id="IPR026030">
    <property type="entry name" value="Pur-cyt_permease_Fcy2/21/22"/>
</dbReference>
<dbReference type="GO" id="GO:0022857">
    <property type="term" value="F:transmembrane transporter activity"/>
    <property type="evidence" value="ECO:0007669"/>
    <property type="project" value="InterPro"/>
</dbReference>
<keyword evidence="12" id="KW-1185">Reference proteome</keyword>
<dbReference type="EMBL" id="MSFL01000001">
    <property type="protein sequence ID" value="PWY92851.1"/>
    <property type="molecule type" value="Genomic_DNA"/>
</dbReference>
<name>A0A317X3V2_9EURO</name>
<feature type="transmembrane region" description="Helical" evidence="10">
    <location>
        <begin position="379"/>
        <end position="397"/>
    </location>
</feature>
<evidence type="ECO:0000256" key="8">
    <source>
        <dbReference type="PIRNR" id="PIRNR002744"/>
    </source>
</evidence>
<gene>
    <name evidence="11" type="ORF">BO70DRAFT_306543</name>
</gene>
<evidence type="ECO:0000256" key="1">
    <source>
        <dbReference type="ARBA" id="ARBA00004141"/>
    </source>
</evidence>
<feature type="transmembrane region" description="Helical" evidence="10">
    <location>
        <begin position="80"/>
        <end position="100"/>
    </location>
</feature>
<dbReference type="GO" id="GO:0000329">
    <property type="term" value="C:fungal-type vacuole membrane"/>
    <property type="evidence" value="ECO:0007669"/>
    <property type="project" value="TreeGrafter"/>
</dbReference>
<feature type="transmembrane region" description="Helical" evidence="10">
    <location>
        <begin position="255"/>
        <end position="277"/>
    </location>
</feature>
<protein>
    <recommendedName>
        <fullName evidence="13">Vitamin B6 transporter</fullName>
    </recommendedName>
</protein>
<feature type="transmembrane region" description="Helical" evidence="10">
    <location>
        <begin position="284"/>
        <end position="308"/>
    </location>
</feature>
<evidence type="ECO:0000256" key="10">
    <source>
        <dbReference type="SAM" id="Phobius"/>
    </source>
</evidence>
<evidence type="ECO:0000313" key="12">
    <source>
        <dbReference type="Proteomes" id="UP000247233"/>
    </source>
</evidence>
<feature type="transmembrane region" description="Helical" evidence="10">
    <location>
        <begin position="343"/>
        <end position="367"/>
    </location>
</feature>